<dbReference type="Proteomes" id="UP000887565">
    <property type="component" value="Unplaced"/>
</dbReference>
<organism evidence="1 2">
    <name type="scientific">Romanomermis culicivorax</name>
    <name type="common">Nematode worm</name>
    <dbReference type="NCBI Taxonomy" id="13658"/>
    <lineage>
        <taxon>Eukaryota</taxon>
        <taxon>Metazoa</taxon>
        <taxon>Ecdysozoa</taxon>
        <taxon>Nematoda</taxon>
        <taxon>Enoplea</taxon>
        <taxon>Dorylaimia</taxon>
        <taxon>Mermithida</taxon>
        <taxon>Mermithoidea</taxon>
        <taxon>Mermithidae</taxon>
        <taxon>Romanomermis</taxon>
    </lineage>
</organism>
<accession>A0A915IWU3</accession>
<dbReference type="WBParaSite" id="nRc.2.0.1.t18251-RA">
    <property type="protein sequence ID" value="nRc.2.0.1.t18251-RA"/>
    <property type="gene ID" value="nRc.2.0.1.g18251"/>
</dbReference>
<evidence type="ECO:0000313" key="1">
    <source>
        <dbReference type="Proteomes" id="UP000887565"/>
    </source>
</evidence>
<protein>
    <submittedName>
        <fullName evidence="2">Uncharacterized protein</fullName>
    </submittedName>
</protein>
<sequence>MLSEDEEFEEALSKKQIRAQITKKVVEMRGDRYSQYLAFDNSLPVMEVHMPTKGDAITCWGNGFGFIPIQFWLKTKL</sequence>
<name>A0A915IWU3_ROMCU</name>
<evidence type="ECO:0000313" key="2">
    <source>
        <dbReference type="WBParaSite" id="nRc.2.0.1.t18251-RA"/>
    </source>
</evidence>
<proteinExistence type="predicted"/>
<dbReference type="AlphaFoldDB" id="A0A915IWU3"/>
<reference evidence="2" key="1">
    <citation type="submission" date="2022-11" db="UniProtKB">
        <authorList>
            <consortium name="WormBaseParasite"/>
        </authorList>
    </citation>
    <scope>IDENTIFICATION</scope>
</reference>
<keyword evidence="1" id="KW-1185">Reference proteome</keyword>